<dbReference type="SUPFAM" id="SSF57850">
    <property type="entry name" value="RING/U-box"/>
    <property type="match status" value="1"/>
</dbReference>
<evidence type="ECO:0000256" key="6">
    <source>
        <dbReference type="ARBA" id="ARBA00022786"/>
    </source>
</evidence>
<evidence type="ECO:0000256" key="5">
    <source>
        <dbReference type="ARBA" id="ARBA00022771"/>
    </source>
</evidence>
<reference evidence="12 13" key="1">
    <citation type="journal article" date="2019" name="Genome Biol. Evol.">
        <title>The Rhododendron genome and chromosomal organization provide insight into shared whole-genome duplications across the heath family (Ericaceae).</title>
        <authorList>
            <person name="Soza V.L."/>
            <person name="Lindsley D."/>
            <person name="Waalkes A."/>
            <person name="Ramage E."/>
            <person name="Patwardhan R.P."/>
            <person name="Burton J.N."/>
            <person name="Adey A."/>
            <person name="Kumar A."/>
            <person name="Qiu R."/>
            <person name="Shendure J."/>
            <person name="Hall B."/>
        </authorList>
    </citation>
    <scope>NUCLEOTIDE SEQUENCE [LARGE SCALE GENOMIC DNA]</scope>
    <source>
        <strain evidence="12">RSF 1966-606</strain>
    </source>
</reference>
<feature type="region of interest" description="Disordered" evidence="9">
    <location>
        <begin position="248"/>
        <end position="290"/>
    </location>
</feature>
<dbReference type="EMBL" id="QEFC01000578">
    <property type="protein sequence ID" value="KAE9463293.1"/>
    <property type="molecule type" value="Genomic_DNA"/>
</dbReference>
<name>A0A6A4LVQ1_9ERIC</name>
<comment type="catalytic activity">
    <reaction evidence="1">
        <text>S-ubiquitinyl-[E2 ubiquitin-conjugating enzyme]-L-cysteine + [acceptor protein]-L-lysine = [E2 ubiquitin-conjugating enzyme]-L-cysteine + N(6)-ubiquitinyl-[acceptor protein]-L-lysine.</text>
        <dbReference type="EC" id="2.3.2.27"/>
    </reaction>
</comment>
<evidence type="ECO:0000256" key="9">
    <source>
        <dbReference type="SAM" id="MobiDB-lite"/>
    </source>
</evidence>
<dbReference type="InterPro" id="IPR001841">
    <property type="entry name" value="Znf_RING"/>
</dbReference>
<dbReference type="AlphaFoldDB" id="A0A6A4LVQ1"/>
<dbReference type="GO" id="GO:0016567">
    <property type="term" value="P:protein ubiquitination"/>
    <property type="evidence" value="ECO:0007669"/>
    <property type="project" value="TreeGrafter"/>
</dbReference>
<dbReference type="CDD" id="cd16667">
    <property type="entry name" value="RING-H2_RNF126-like"/>
    <property type="match status" value="1"/>
</dbReference>
<keyword evidence="7" id="KW-0862">Zinc</keyword>
<dbReference type="Pfam" id="PF14369">
    <property type="entry name" value="Zn_ribbon_19"/>
    <property type="match status" value="1"/>
</dbReference>
<dbReference type="Proteomes" id="UP000428333">
    <property type="component" value="Linkage Group LG03"/>
</dbReference>
<evidence type="ECO:0000256" key="3">
    <source>
        <dbReference type="ARBA" id="ARBA00022679"/>
    </source>
</evidence>
<evidence type="ECO:0000313" key="12">
    <source>
        <dbReference type="EMBL" id="KAE9463293.1"/>
    </source>
</evidence>
<dbReference type="PANTHER" id="PTHR15710">
    <property type="entry name" value="E3 UBIQUITIN-PROTEIN LIGASE PRAJA"/>
    <property type="match status" value="1"/>
</dbReference>
<evidence type="ECO:0000259" key="10">
    <source>
        <dbReference type="PROSITE" id="PS50089"/>
    </source>
</evidence>
<feature type="domain" description="RING-type" evidence="10">
    <location>
        <begin position="197"/>
        <end position="238"/>
    </location>
</feature>
<keyword evidence="6" id="KW-0833">Ubl conjugation pathway</keyword>
<dbReference type="FunFam" id="3.30.40.10:FF:000022">
    <property type="entry name" value="E3 ubiquitin-protein ligase RING1-like"/>
    <property type="match status" value="1"/>
</dbReference>
<evidence type="ECO:0000256" key="4">
    <source>
        <dbReference type="ARBA" id="ARBA00022723"/>
    </source>
</evidence>
<evidence type="ECO:0000313" key="11">
    <source>
        <dbReference type="EMBL" id="KAE9463292.1"/>
    </source>
</evidence>
<dbReference type="PROSITE" id="PS50089">
    <property type="entry name" value="ZF_RING_2"/>
    <property type="match status" value="1"/>
</dbReference>
<dbReference type="EC" id="2.3.2.27" evidence="2"/>
<gene>
    <name evidence="11" type="ORF">C3L33_04794</name>
    <name evidence="12" type="ORF">C3L33_04795</name>
</gene>
<dbReference type="EMBL" id="QEFC01000578">
    <property type="protein sequence ID" value="KAE9463292.1"/>
    <property type="molecule type" value="Genomic_DNA"/>
</dbReference>
<dbReference type="SMART" id="SM00184">
    <property type="entry name" value="RING"/>
    <property type="match status" value="1"/>
</dbReference>
<keyword evidence="13" id="KW-1185">Reference proteome</keyword>
<dbReference type="InterPro" id="IPR013083">
    <property type="entry name" value="Znf_RING/FYVE/PHD"/>
</dbReference>
<dbReference type="GO" id="GO:0061630">
    <property type="term" value="F:ubiquitin protein ligase activity"/>
    <property type="evidence" value="ECO:0007669"/>
    <property type="project" value="UniProtKB-EC"/>
</dbReference>
<comment type="caution">
    <text evidence="12">The sequence shown here is derived from an EMBL/GenBank/DDBJ whole genome shotgun (WGS) entry which is preliminary data.</text>
</comment>
<dbReference type="GO" id="GO:0008270">
    <property type="term" value="F:zinc ion binding"/>
    <property type="evidence" value="ECO:0007669"/>
    <property type="project" value="UniProtKB-KW"/>
</dbReference>
<evidence type="ECO:0000256" key="8">
    <source>
        <dbReference type="PROSITE-ProRule" id="PRU00175"/>
    </source>
</evidence>
<dbReference type="GO" id="GO:0005737">
    <property type="term" value="C:cytoplasm"/>
    <property type="evidence" value="ECO:0007669"/>
    <property type="project" value="TreeGrafter"/>
</dbReference>
<accession>A0A6A4LVQ1</accession>
<keyword evidence="4" id="KW-0479">Metal-binding</keyword>
<proteinExistence type="predicted"/>
<dbReference type="PANTHER" id="PTHR15710:SF34">
    <property type="entry name" value="E3 UBIQUITIN-PROTEIN LIGASE RHC1A-RELATED"/>
    <property type="match status" value="1"/>
</dbReference>
<evidence type="ECO:0000256" key="1">
    <source>
        <dbReference type="ARBA" id="ARBA00000900"/>
    </source>
</evidence>
<evidence type="ECO:0000313" key="13">
    <source>
        <dbReference type="Proteomes" id="UP000428333"/>
    </source>
</evidence>
<evidence type="ECO:0000256" key="2">
    <source>
        <dbReference type="ARBA" id="ARBA00012483"/>
    </source>
</evidence>
<dbReference type="OrthoDB" id="8062037at2759"/>
<feature type="non-terminal residue" evidence="12">
    <location>
        <position position="1"/>
    </location>
</feature>
<sequence length="290" mass="32084">MSSGGNTHWCHQCRRPVQLRGRNSVCSHCNGGFVEELDEVWGARHQDSAGLHSDDGSNYALMERFSDPRFGIMDAFAAIMRQRMAGRNPNFEIRPRSDLGPEQRMAFGSGPWLIFQGQAPVRISDNDGFEFFFNGSPRTGQRPANFGEFFAGPGLEELIEQLTMNDRQGPPPAPRSSIDAMPTVKIAQKHLNTDSHCPVCKDKFELGCEAKQMPCEHIYHSDCIVPWLVQHNSCPVCRLELPPLGSANAQTNRRASGGNGSTSSVGNSSSRENGGSNQGRRNPFSFLWPF</sequence>
<evidence type="ECO:0000256" key="7">
    <source>
        <dbReference type="ARBA" id="ARBA00022833"/>
    </source>
</evidence>
<dbReference type="InterPro" id="IPR039525">
    <property type="entry name" value="RNF126-like_zinc-ribbon"/>
</dbReference>
<feature type="compositionally biased region" description="Low complexity" evidence="9">
    <location>
        <begin position="261"/>
        <end position="282"/>
    </location>
</feature>
<keyword evidence="3" id="KW-0808">Transferase</keyword>
<dbReference type="Gene3D" id="3.30.40.10">
    <property type="entry name" value="Zinc/RING finger domain, C3HC4 (zinc finger)"/>
    <property type="match status" value="1"/>
</dbReference>
<dbReference type="Pfam" id="PF13639">
    <property type="entry name" value="zf-RING_2"/>
    <property type="match status" value="1"/>
</dbReference>
<keyword evidence="5 8" id="KW-0863">Zinc-finger</keyword>
<protein>
    <recommendedName>
        <fullName evidence="2">RING-type E3 ubiquitin transferase</fullName>
        <ecNumber evidence="2">2.3.2.27</ecNumber>
    </recommendedName>
</protein>
<organism evidence="12 13">
    <name type="scientific">Rhododendron williamsianum</name>
    <dbReference type="NCBI Taxonomy" id="262921"/>
    <lineage>
        <taxon>Eukaryota</taxon>
        <taxon>Viridiplantae</taxon>
        <taxon>Streptophyta</taxon>
        <taxon>Embryophyta</taxon>
        <taxon>Tracheophyta</taxon>
        <taxon>Spermatophyta</taxon>
        <taxon>Magnoliopsida</taxon>
        <taxon>eudicotyledons</taxon>
        <taxon>Gunneridae</taxon>
        <taxon>Pentapetalae</taxon>
        <taxon>asterids</taxon>
        <taxon>Ericales</taxon>
        <taxon>Ericaceae</taxon>
        <taxon>Ericoideae</taxon>
        <taxon>Rhodoreae</taxon>
        <taxon>Rhododendron</taxon>
    </lineage>
</organism>